<dbReference type="PROSITE" id="PS50011">
    <property type="entry name" value="PROTEIN_KINASE_DOM"/>
    <property type="match status" value="1"/>
</dbReference>
<accession>A0A9P9E6B9</accession>
<evidence type="ECO:0000256" key="2">
    <source>
        <dbReference type="ARBA" id="ARBA00022527"/>
    </source>
</evidence>
<feature type="domain" description="Protein kinase" evidence="7">
    <location>
        <begin position="57"/>
        <end position="209"/>
    </location>
</feature>
<sequence length="209" mass="23494">MSSSRPPFTTPDGLLSVYFPKDGDPSAFNDAEIAEIARLLQLCGHAYLKGVDHPNLFDIGDRLGSGGYGQVDKILSKISYKEYAMKRILRHAEFRKTKVVIKEFLKEKTILQSLDHRHIVRYVGSFTDAAHFGIVMSPIADCDLASYFNQACFDTAKHPTVQKFFGCLANALYYLHSKNIRHRDIKPGNILIHQGNVLIKDFGLSRGHP</sequence>
<evidence type="ECO:0000259" key="7">
    <source>
        <dbReference type="PROSITE" id="PS50011"/>
    </source>
</evidence>
<keyword evidence="2" id="KW-0723">Serine/threonine-protein kinase</keyword>
<dbReference type="InterPro" id="IPR000719">
    <property type="entry name" value="Prot_kinase_dom"/>
</dbReference>
<name>A0A9P9E6B9_9PLEO</name>
<dbReference type="Pfam" id="PF00069">
    <property type="entry name" value="Pkinase"/>
    <property type="match status" value="1"/>
</dbReference>
<dbReference type="InterPro" id="IPR011009">
    <property type="entry name" value="Kinase-like_dom_sf"/>
</dbReference>
<evidence type="ECO:0000256" key="1">
    <source>
        <dbReference type="ARBA" id="ARBA00006529"/>
    </source>
</evidence>
<evidence type="ECO:0000256" key="6">
    <source>
        <dbReference type="ARBA" id="ARBA00022840"/>
    </source>
</evidence>
<dbReference type="OrthoDB" id="4062651at2759"/>
<dbReference type="PANTHER" id="PTHR11584:SF369">
    <property type="entry name" value="MITOGEN-ACTIVATED PROTEIN KINASE KINASE KINASE 19-RELATED"/>
    <property type="match status" value="1"/>
</dbReference>
<evidence type="ECO:0000256" key="3">
    <source>
        <dbReference type="ARBA" id="ARBA00022679"/>
    </source>
</evidence>
<keyword evidence="4" id="KW-0547">Nucleotide-binding</keyword>
<evidence type="ECO:0000256" key="4">
    <source>
        <dbReference type="ARBA" id="ARBA00022741"/>
    </source>
</evidence>
<reference evidence="8" key="1">
    <citation type="journal article" date="2021" name="Nat. Commun.">
        <title>Genetic determinants of endophytism in the Arabidopsis root mycobiome.</title>
        <authorList>
            <person name="Mesny F."/>
            <person name="Miyauchi S."/>
            <person name="Thiergart T."/>
            <person name="Pickel B."/>
            <person name="Atanasova L."/>
            <person name="Karlsson M."/>
            <person name="Huettel B."/>
            <person name="Barry K.W."/>
            <person name="Haridas S."/>
            <person name="Chen C."/>
            <person name="Bauer D."/>
            <person name="Andreopoulos W."/>
            <person name="Pangilinan J."/>
            <person name="LaButti K."/>
            <person name="Riley R."/>
            <person name="Lipzen A."/>
            <person name="Clum A."/>
            <person name="Drula E."/>
            <person name="Henrissat B."/>
            <person name="Kohler A."/>
            <person name="Grigoriev I.V."/>
            <person name="Martin F.M."/>
            <person name="Hacquard S."/>
        </authorList>
    </citation>
    <scope>NUCLEOTIDE SEQUENCE</scope>
    <source>
        <strain evidence="8">MPI-CAGE-CH-0243</strain>
    </source>
</reference>
<dbReference type="SUPFAM" id="SSF56112">
    <property type="entry name" value="Protein kinase-like (PK-like)"/>
    <property type="match status" value="1"/>
</dbReference>
<evidence type="ECO:0000313" key="8">
    <source>
        <dbReference type="EMBL" id="KAH7130766.1"/>
    </source>
</evidence>
<comment type="caution">
    <text evidence="8">The sequence shown here is derived from an EMBL/GenBank/DDBJ whole genome shotgun (WGS) entry which is preliminary data.</text>
</comment>
<dbReference type="AlphaFoldDB" id="A0A9P9E6B9"/>
<keyword evidence="9" id="KW-1185">Reference proteome</keyword>
<evidence type="ECO:0000313" key="9">
    <source>
        <dbReference type="Proteomes" id="UP000700596"/>
    </source>
</evidence>
<evidence type="ECO:0000256" key="5">
    <source>
        <dbReference type="ARBA" id="ARBA00022777"/>
    </source>
</evidence>
<dbReference type="Gene3D" id="1.10.510.10">
    <property type="entry name" value="Transferase(Phosphotransferase) domain 1"/>
    <property type="match status" value="1"/>
</dbReference>
<dbReference type="PROSITE" id="PS00108">
    <property type="entry name" value="PROTEIN_KINASE_ST"/>
    <property type="match status" value="1"/>
</dbReference>
<dbReference type="GO" id="GO:0004674">
    <property type="term" value="F:protein serine/threonine kinase activity"/>
    <property type="evidence" value="ECO:0007669"/>
    <property type="project" value="UniProtKB-KW"/>
</dbReference>
<keyword evidence="6" id="KW-0067">ATP-binding</keyword>
<dbReference type="EMBL" id="JAGMWT010000004">
    <property type="protein sequence ID" value="KAH7130766.1"/>
    <property type="molecule type" value="Genomic_DNA"/>
</dbReference>
<comment type="similarity">
    <text evidence="1">Belongs to the protein kinase superfamily. STE Ser/Thr protein kinase family. MAP kinase kinase kinase subfamily.</text>
</comment>
<organism evidence="8 9">
    <name type="scientific">Dendryphion nanum</name>
    <dbReference type="NCBI Taxonomy" id="256645"/>
    <lineage>
        <taxon>Eukaryota</taxon>
        <taxon>Fungi</taxon>
        <taxon>Dikarya</taxon>
        <taxon>Ascomycota</taxon>
        <taxon>Pezizomycotina</taxon>
        <taxon>Dothideomycetes</taxon>
        <taxon>Pleosporomycetidae</taxon>
        <taxon>Pleosporales</taxon>
        <taxon>Torulaceae</taxon>
        <taxon>Dendryphion</taxon>
    </lineage>
</organism>
<dbReference type="InterPro" id="IPR008271">
    <property type="entry name" value="Ser/Thr_kinase_AS"/>
</dbReference>
<dbReference type="PANTHER" id="PTHR11584">
    <property type="entry name" value="SERINE/THREONINE PROTEIN KINASE"/>
    <property type="match status" value="1"/>
</dbReference>
<gene>
    <name evidence="8" type="ORF">B0J11DRAFT_578277</name>
</gene>
<dbReference type="GO" id="GO:0005524">
    <property type="term" value="F:ATP binding"/>
    <property type="evidence" value="ECO:0007669"/>
    <property type="project" value="UniProtKB-KW"/>
</dbReference>
<dbReference type="SMART" id="SM00220">
    <property type="entry name" value="S_TKc"/>
    <property type="match status" value="1"/>
</dbReference>
<keyword evidence="5 8" id="KW-0418">Kinase</keyword>
<dbReference type="CDD" id="cd00180">
    <property type="entry name" value="PKc"/>
    <property type="match status" value="1"/>
</dbReference>
<proteinExistence type="inferred from homology"/>
<dbReference type="Proteomes" id="UP000700596">
    <property type="component" value="Unassembled WGS sequence"/>
</dbReference>
<protein>
    <submittedName>
        <fullName evidence="8">Kinase-like domain-containing protein</fullName>
    </submittedName>
</protein>
<keyword evidence="3" id="KW-0808">Transferase</keyword>